<feature type="chain" id="PRO_5042041230" evidence="2">
    <location>
        <begin position="16"/>
        <end position="193"/>
    </location>
</feature>
<dbReference type="Proteomes" id="UP001230504">
    <property type="component" value="Unassembled WGS sequence"/>
</dbReference>
<accession>A0AAD8PMJ3</accession>
<dbReference type="AlphaFoldDB" id="A0AAD8PMJ3"/>
<keyword evidence="2" id="KW-0732">Signal</keyword>
<dbReference type="EMBL" id="JAHLJV010000112">
    <property type="protein sequence ID" value="KAK1570114.1"/>
    <property type="molecule type" value="Genomic_DNA"/>
</dbReference>
<sequence>MLFFFFCRPSVLVFGYGADSCKRAKVSRREGRLRTREWCSWRGDGFGRECGQVRATLWWGFFSAWGFFSPCAVQRRRGGRPLRLGRARRRQWIGCRGRWCLPTSAKYKTRVLEAQPRLNSIGWLRWNSEQRKMRQTGSELATRPWMSDLGRRRWWDSRGWFTATGQDDRRGAAAERKRKKKKKKKGCPAFWTF</sequence>
<evidence type="ECO:0000256" key="2">
    <source>
        <dbReference type="SAM" id="SignalP"/>
    </source>
</evidence>
<evidence type="ECO:0000313" key="3">
    <source>
        <dbReference type="EMBL" id="KAK1570114.1"/>
    </source>
</evidence>
<evidence type="ECO:0000313" key="4">
    <source>
        <dbReference type="Proteomes" id="UP001230504"/>
    </source>
</evidence>
<dbReference type="GeneID" id="85441268"/>
<name>A0AAD8PMJ3_9PEZI</name>
<protein>
    <submittedName>
        <fullName evidence="3">Uncharacterized protein</fullName>
    </submittedName>
</protein>
<proteinExistence type="predicted"/>
<dbReference type="RefSeq" id="XP_060408278.1">
    <property type="nucleotide sequence ID" value="XM_060557028.1"/>
</dbReference>
<comment type="caution">
    <text evidence="3">The sequence shown here is derived from an EMBL/GenBank/DDBJ whole genome shotgun (WGS) entry which is preliminary data.</text>
</comment>
<feature type="region of interest" description="Disordered" evidence="1">
    <location>
        <begin position="166"/>
        <end position="187"/>
    </location>
</feature>
<evidence type="ECO:0000256" key="1">
    <source>
        <dbReference type="SAM" id="MobiDB-lite"/>
    </source>
</evidence>
<reference evidence="3" key="1">
    <citation type="submission" date="2021-06" db="EMBL/GenBank/DDBJ databases">
        <title>Comparative genomics, transcriptomics and evolutionary studies reveal genomic signatures of adaptation to plant cell wall in hemibiotrophic fungi.</title>
        <authorList>
            <consortium name="DOE Joint Genome Institute"/>
            <person name="Baroncelli R."/>
            <person name="Diaz J.F."/>
            <person name="Benocci T."/>
            <person name="Peng M."/>
            <person name="Battaglia E."/>
            <person name="Haridas S."/>
            <person name="Andreopoulos W."/>
            <person name="Labutti K."/>
            <person name="Pangilinan J."/>
            <person name="Floch G.L."/>
            <person name="Makela M.R."/>
            <person name="Henrissat B."/>
            <person name="Grigoriev I.V."/>
            <person name="Crouch J.A."/>
            <person name="De Vries R.P."/>
            <person name="Sukno S.A."/>
            <person name="Thon M.R."/>
        </authorList>
    </citation>
    <scope>NUCLEOTIDE SEQUENCE</scope>
    <source>
        <strain evidence="3">CBS 125086</strain>
    </source>
</reference>
<organism evidence="3 4">
    <name type="scientific">Colletotrichum navitas</name>
    <dbReference type="NCBI Taxonomy" id="681940"/>
    <lineage>
        <taxon>Eukaryota</taxon>
        <taxon>Fungi</taxon>
        <taxon>Dikarya</taxon>
        <taxon>Ascomycota</taxon>
        <taxon>Pezizomycotina</taxon>
        <taxon>Sordariomycetes</taxon>
        <taxon>Hypocreomycetidae</taxon>
        <taxon>Glomerellales</taxon>
        <taxon>Glomerellaceae</taxon>
        <taxon>Colletotrichum</taxon>
        <taxon>Colletotrichum graminicola species complex</taxon>
    </lineage>
</organism>
<gene>
    <name evidence="3" type="ORF">LY79DRAFT_54312</name>
</gene>
<feature type="compositionally biased region" description="Basic residues" evidence="1">
    <location>
        <begin position="176"/>
        <end position="186"/>
    </location>
</feature>
<keyword evidence="4" id="KW-1185">Reference proteome</keyword>
<feature type="compositionally biased region" description="Basic and acidic residues" evidence="1">
    <location>
        <begin position="166"/>
        <end position="175"/>
    </location>
</feature>
<feature type="signal peptide" evidence="2">
    <location>
        <begin position="1"/>
        <end position="15"/>
    </location>
</feature>